<feature type="compositionally biased region" description="Basic residues" evidence="1">
    <location>
        <begin position="29"/>
        <end position="40"/>
    </location>
</feature>
<gene>
    <name evidence="2" type="ORF">EVAR_27027_1</name>
</gene>
<name>A0A4C1WGR9_EUMVA</name>
<evidence type="ECO:0000313" key="3">
    <source>
        <dbReference type="Proteomes" id="UP000299102"/>
    </source>
</evidence>
<keyword evidence="3" id="KW-1185">Reference proteome</keyword>
<dbReference type="AlphaFoldDB" id="A0A4C1WGR9"/>
<accession>A0A4C1WGR9</accession>
<reference evidence="2 3" key="1">
    <citation type="journal article" date="2019" name="Commun. Biol.">
        <title>The bagworm genome reveals a unique fibroin gene that provides high tensile strength.</title>
        <authorList>
            <person name="Kono N."/>
            <person name="Nakamura H."/>
            <person name="Ohtoshi R."/>
            <person name="Tomita M."/>
            <person name="Numata K."/>
            <person name="Arakawa K."/>
        </authorList>
    </citation>
    <scope>NUCLEOTIDE SEQUENCE [LARGE SCALE GENOMIC DNA]</scope>
</reference>
<sequence>MNCVLNVKSPAPREVNLKSNTKFHSDRDRRKRDNNKRKLISPHGTPGNMKVFNIENIHEGTFGLLEVARVCAHGCGSIGNVTYHSSRRLATAAAHHASHTHLSEQPSIALFEEALVID</sequence>
<dbReference type="EMBL" id="BGZK01000542">
    <property type="protein sequence ID" value="GBP49325.1"/>
    <property type="molecule type" value="Genomic_DNA"/>
</dbReference>
<feature type="region of interest" description="Disordered" evidence="1">
    <location>
        <begin position="10"/>
        <end position="46"/>
    </location>
</feature>
<organism evidence="2 3">
    <name type="scientific">Eumeta variegata</name>
    <name type="common">Bagworm moth</name>
    <name type="synonym">Eumeta japonica</name>
    <dbReference type="NCBI Taxonomy" id="151549"/>
    <lineage>
        <taxon>Eukaryota</taxon>
        <taxon>Metazoa</taxon>
        <taxon>Ecdysozoa</taxon>
        <taxon>Arthropoda</taxon>
        <taxon>Hexapoda</taxon>
        <taxon>Insecta</taxon>
        <taxon>Pterygota</taxon>
        <taxon>Neoptera</taxon>
        <taxon>Endopterygota</taxon>
        <taxon>Lepidoptera</taxon>
        <taxon>Glossata</taxon>
        <taxon>Ditrysia</taxon>
        <taxon>Tineoidea</taxon>
        <taxon>Psychidae</taxon>
        <taxon>Oiketicinae</taxon>
        <taxon>Eumeta</taxon>
    </lineage>
</organism>
<proteinExistence type="predicted"/>
<evidence type="ECO:0000256" key="1">
    <source>
        <dbReference type="SAM" id="MobiDB-lite"/>
    </source>
</evidence>
<evidence type="ECO:0000313" key="2">
    <source>
        <dbReference type="EMBL" id="GBP49325.1"/>
    </source>
</evidence>
<protein>
    <submittedName>
        <fullName evidence="2">Uncharacterized protein</fullName>
    </submittedName>
</protein>
<comment type="caution">
    <text evidence="2">The sequence shown here is derived from an EMBL/GenBank/DDBJ whole genome shotgun (WGS) entry which is preliminary data.</text>
</comment>
<dbReference type="Proteomes" id="UP000299102">
    <property type="component" value="Unassembled WGS sequence"/>
</dbReference>